<evidence type="ECO:0000313" key="2">
    <source>
        <dbReference type="Proteomes" id="UP001515500"/>
    </source>
</evidence>
<keyword evidence="2" id="KW-1185">Reference proteome</keyword>
<organism evidence="2 3">
    <name type="scientific">Dioscorea cayennensis subsp. rotundata</name>
    <name type="common">White Guinea yam</name>
    <name type="synonym">Dioscorea rotundata</name>
    <dbReference type="NCBI Taxonomy" id="55577"/>
    <lineage>
        <taxon>Eukaryota</taxon>
        <taxon>Viridiplantae</taxon>
        <taxon>Streptophyta</taxon>
        <taxon>Embryophyta</taxon>
        <taxon>Tracheophyta</taxon>
        <taxon>Spermatophyta</taxon>
        <taxon>Magnoliopsida</taxon>
        <taxon>Liliopsida</taxon>
        <taxon>Dioscoreales</taxon>
        <taxon>Dioscoreaceae</taxon>
        <taxon>Dioscorea</taxon>
    </lineage>
</organism>
<dbReference type="GeneID" id="120265763"/>
<accession>A0AB40BQB6</accession>
<dbReference type="Proteomes" id="UP001515500">
    <property type="component" value="Chromosome 7"/>
</dbReference>
<feature type="signal peptide" evidence="1">
    <location>
        <begin position="1"/>
        <end position="34"/>
    </location>
</feature>
<sequence>MAITKTPSSMTTPLLMVFAFILITIMYSIQRASSCDEQSYYPSACDEVTSYLKPCILLDEKSDAGSSPECCEGVEGILEYNYYNTLALREICACIQQDTDLYAVLDKLPEACDNSFDLSYICSRFG</sequence>
<keyword evidence="1" id="KW-0732">Signal</keyword>
<dbReference type="InterPro" id="IPR036312">
    <property type="entry name" value="Bifun_inhib/LTP/seed_sf"/>
</dbReference>
<dbReference type="AlphaFoldDB" id="A0AB40BQB6"/>
<evidence type="ECO:0000313" key="3">
    <source>
        <dbReference type="RefSeq" id="XP_039129660.1"/>
    </source>
</evidence>
<evidence type="ECO:0000256" key="1">
    <source>
        <dbReference type="SAM" id="SignalP"/>
    </source>
</evidence>
<dbReference type="RefSeq" id="XP_039129660.1">
    <property type="nucleotide sequence ID" value="XM_039273726.1"/>
</dbReference>
<protein>
    <submittedName>
        <fullName evidence="3">Uncharacterized protein LOC120265763</fullName>
    </submittedName>
</protein>
<feature type="chain" id="PRO_5044288112" evidence="1">
    <location>
        <begin position="35"/>
        <end position="126"/>
    </location>
</feature>
<name>A0AB40BQB6_DIOCR</name>
<proteinExistence type="predicted"/>
<dbReference type="Gene3D" id="1.10.110.10">
    <property type="entry name" value="Plant lipid-transfer and hydrophobic proteins"/>
    <property type="match status" value="1"/>
</dbReference>
<reference evidence="3" key="1">
    <citation type="submission" date="2025-08" db="UniProtKB">
        <authorList>
            <consortium name="RefSeq"/>
        </authorList>
    </citation>
    <scope>IDENTIFICATION</scope>
</reference>
<gene>
    <name evidence="3" type="primary">LOC120265763</name>
</gene>
<dbReference type="SUPFAM" id="SSF47699">
    <property type="entry name" value="Bifunctional inhibitor/lipid-transfer protein/seed storage 2S albumin"/>
    <property type="match status" value="1"/>
</dbReference>